<comment type="caution">
    <text evidence="1">The sequence shown here is derived from an EMBL/GenBank/DDBJ whole genome shotgun (WGS) entry which is preliminary data.</text>
</comment>
<dbReference type="AlphaFoldDB" id="A0A6G1E5X4"/>
<organism evidence="1 2">
    <name type="scientific">Oryza meyeriana var. granulata</name>
    <dbReference type="NCBI Taxonomy" id="110450"/>
    <lineage>
        <taxon>Eukaryota</taxon>
        <taxon>Viridiplantae</taxon>
        <taxon>Streptophyta</taxon>
        <taxon>Embryophyta</taxon>
        <taxon>Tracheophyta</taxon>
        <taxon>Spermatophyta</taxon>
        <taxon>Magnoliopsida</taxon>
        <taxon>Liliopsida</taxon>
        <taxon>Poales</taxon>
        <taxon>Poaceae</taxon>
        <taxon>BOP clade</taxon>
        <taxon>Oryzoideae</taxon>
        <taxon>Oryzeae</taxon>
        <taxon>Oryzinae</taxon>
        <taxon>Oryza</taxon>
        <taxon>Oryza meyeriana</taxon>
    </lineage>
</organism>
<gene>
    <name evidence="1" type="ORF">E2562_029203</name>
</gene>
<name>A0A6G1E5X4_9ORYZ</name>
<evidence type="ECO:0000313" key="1">
    <source>
        <dbReference type="EMBL" id="KAF0919343.1"/>
    </source>
</evidence>
<proteinExistence type="predicted"/>
<dbReference type="EMBL" id="SPHZ02000005">
    <property type="protein sequence ID" value="KAF0919343.1"/>
    <property type="molecule type" value="Genomic_DNA"/>
</dbReference>
<sequence length="88" mass="9809">MQRAGEDALRLPQIIVPCPPRSSWSMANLLHAASRSPHAWLTPTYRGHQPILRRTPPPAIPSRQQGRLSLVRIPSQSPLLFCRHGCAT</sequence>
<keyword evidence="2" id="KW-1185">Reference proteome</keyword>
<reference evidence="1 2" key="1">
    <citation type="submission" date="2019-11" db="EMBL/GenBank/DDBJ databases">
        <title>Whole genome sequence of Oryza granulata.</title>
        <authorList>
            <person name="Li W."/>
        </authorList>
    </citation>
    <scope>NUCLEOTIDE SEQUENCE [LARGE SCALE GENOMIC DNA]</scope>
    <source>
        <strain evidence="2">cv. Menghai</strain>
        <tissue evidence="1">Leaf</tissue>
    </source>
</reference>
<protein>
    <submittedName>
        <fullName evidence="1">Uncharacterized protein</fullName>
    </submittedName>
</protein>
<dbReference type="Proteomes" id="UP000479710">
    <property type="component" value="Unassembled WGS sequence"/>
</dbReference>
<accession>A0A6G1E5X4</accession>
<evidence type="ECO:0000313" key="2">
    <source>
        <dbReference type="Proteomes" id="UP000479710"/>
    </source>
</evidence>